<reference evidence="1 2" key="1">
    <citation type="journal article" date="2021" name="BMC Genomics">
        <title>Datura genome reveals duplications of psychoactive alkaloid biosynthetic genes and high mutation rate following tissue culture.</title>
        <authorList>
            <person name="Rajewski A."/>
            <person name="Carter-House D."/>
            <person name="Stajich J."/>
            <person name="Litt A."/>
        </authorList>
    </citation>
    <scope>NUCLEOTIDE SEQUENCE [LARGE SCALE GENOMIC DNA]</scope>
    <source>
        <strain evidence="1">AR-01</strain>
    </source>
</reference>
<keyword evidence="2" id="KW-1185">Reference proteome</keyword>
<dbReference type="EMBL" id="JACEIK010001804">
    <property type="protein sequence ID" value="MCD7472299.1"/>
    <property type="molecule type" value="Genomic_DNA"/>
</dbReference>
<feature type="non-terminal residue" evidence="1">
    <location>
        <position position="134"/>
    </location>
</feature>
<comment type="caution">
    <text evidence="1">The sequence shown here is derived from an EMBL/GenBank/DDBJ whole genome shotgun (WGS) entry which is preliminary data.</text>
</comment>
<accession>A0ABS8TP19</accession>
<evidence type="ECO:0000313" key="1">
    <source>
        <dbReference type="EMBL" id="MCD7472299.1"/>
    </source>
</evidence>
<evidence type="ECO:0000313" key="2">
    <source>
        <dbReference type="Proteomes" id="UP000823775"/>
    </source>
</evidence>
<protein>
    <recommendedName>
        <fullName evidence="3">Secreted protein</fullName>
    </recommendedName>
</protein>
<name>A0ABS8TP19_DATST</name>
<evidence type="ECO:0008006" key="3">
    <source>
        <dbReference type="Google" id="ProtNLM"/>
    </source>
</evidence>
<dbReference type="Proteomes" id="UP000823775">
    <property type="component" value="Unassembled WGS sequence"/>
</dbReference>
<organism evidence="1 2">
    <name type="scientific">Datura stramonium</name>
    <name type="common">Jimsonweed</name>
    <name type="synonym">Common thornapple</name>
    <dbReference type="NCBI Taxonomy" id="4076"/>
    <lineage>
        <taxon>Eukaryota</taxon>
        <taxon>Viridiplantae</taxon>
        <taxon>Streptophyta</taxon>
        <taxon>Embryophyta</taxon>
        <taxon>Tracheophyta</taxon>
        <taxon>Spermatophyta</taxon>
        <taxon>Magnoliopsida</taxon>
        <taxon>eudicotyledons</taxon>
        <taxon>Gunneridae</taxon>
        <taxon>Pentapetalae</taxon>
        <taxon>asterids</taxon>
        <taxon>lamiids</taxon>
        <taxon>Solanales</taxon>
        <taxon>Solanaceae</taxon>
        <taxon>Solanoideae</taxon>
        <taxon>Datureae</taxon>
        <taxon>Datura</taxon>
    </lineage>
</organism>
<gene>
    <name evidence="1" type="ORF">HAX54_013366</name>
</gene>
<proteinExistence type="predicted"/>
<sequence length="134" mass="15148">MKGAIFSSLFLVHRSIFQRIDWIPLWSVRLVADESVRVDSIAEVRDGTVSRNLCSAFTTVTRWEGLAAHLNSSEGARYVRGTKLRLCDSLCATLRIIIRHPSSSEAPRQVRGTELMLRNTLRATLPVYSKKFLT</sequence>